<evidence type="ECO:0000256" key="1">
    <source>
        <dbReference type="SAM" id="MobiDB-lite"/>
    </source>
</evidence>
<dbReference type="EMBL" id="JACYCF010000002">
    <property type="protein sequence ID" value="KAF8760382.1"/>
    <property type="molecule type" value="Genomic_DNA"/>
</dbReference>
<dbReference type="Proteomes" id="UP000614334">
    <property type="component" value="Unassembled WGS sequence"/>
</dbReference>
<feature type="region of interest" description="Disordered" evidence="1">
    <location>
        <begin position="82"/>
        <end position="139"/>
    </location>
</feature>
<sequence>MEDWVFSTQELHWFQRLKAGGYPNNKALERCIKYYTITTKPSPISSKPATIQQDKEEEWSTNTSIEKIKKLGNQISAIAESALYNGPPSVPNRPKTPINQDKDKDTYMGKPKPGPNQPNPVTTKITWEPKPSQASGADT</sequence>
<dbReference type="AlphaFoldDB" id="A0A8H7INJ8"/>
<evidence type="ECO:0000313" key="2">
    <source>
        <dbReference type="EMBL" id="KAF8760382.1"/>
    </source>
</evidence>
<organism evidence="2 3">
    <name type="scientific">Rhizoctonia solani</name>
    <dbReference type="NCBI Taxonomy" id="456999"/>
    <lineage>
        <taxon>Eukaryota</taxon>
        <taxon>Fungi</taxon>
        <taxon>Dikarya</taxon>
        <taxon>Basidiomycota</taxon>
        <taxon>Agaricomycotina</taxon>
        <taxon>Agaricomycetes</taxon>
        <taxon>Cantharellales</taxon>
        <taxon>Ceratobasidiaceae</taxon>
        <taxon>Rhizoctonia</taxon>
    </lineage>
</organism>
<reference evidence="2" key="1">
    <citation type="submission" date="2020-09" db="EMBL/GenBank/DDBJ databases">
        <title>Comparative genome analyses of four rice-infecting Rhizoctonia solani isolates reveal extensive enrichment of homogalacturonan modification genes.</title>
        <authorList>
            <person name="Lee D.-Y."/>
            <person name="Jeon J."/>
            <person name="Kim K.-T."/>
            <person name="Cheong K."/>
            <person name="Song H."/>
            <person name="Choi G."/>
            <person name="Ko J."/>
            <person name="Opiyo S.O."/>
            <person name="Zuo S."/>
            <person name="Madhav S."/>
            <person name="Lee Y.-H."/>
            <person name="Wang G.-L."/>
        </authorList>
    </citation>
    <scope>NUCLEOTIDE SEQUENCE</scope>
    <source>
        <strain evidence="2">AG1-IA B2</strain>
    </source>
</reference>
<accession>A0A8H7INJ8</accession>
<proteinExistence type="predicted"/>
<gene>
    <name evidence="2" type="ORF">RHS01_01347</name>
</gene>
<evidence type="ECO:0000313" key="3">
    <source>
        <dbReference type="Proteomes" id="UP000614334"/>
    </source>
</evidence>
<comment type="caution">
    <text evidence="2">The sequence shown here is derived from an EMBL/GenBank/DDBJ whole genome shotgun (WGS) entry which is preliminary data.</text>
</comment>
<protein>
    <submittedName>
        <fullName evidence="2">Uncharacterized protein</fullName>
    </submittedName>
</protein>
<name>A0A8H7INJ8_9AGAM</name>